<name>A0A1H7SUH8_STIAU</name>
<sequence length="310" mass="34514">MPALSRILLLAAFVVPLAASAQMLQNQPPPQHRLIHRTTFALRHNPLGVLLDSRVSYRYRLYESESLALRDNFLGLGVAPTLSPAFVRVGPYAEFSPLSLFNVWAALQYVQYFGNFDQLQGFPGAQSDFSDSALQDNTDNRFSAHGWELTLGATFQAKVSRLLVRSQARLVRGDLNLRPGDRIYYDQFYDVGAPNAGWFATNDLDVLYQGAGNRLLTGARYTATVPFYGEAKHFDPAHPSTEESNASQRVGPFVAYTFKAEDGALFNTPTVFVLVQWWLQHRFRTGEDTSAALPLIGIGFQTTGDFLPVK</sequence>
<feature type="chain" id="PRO_5010325566" description="Alginate export domain-containing protein" evidence="1">
    <location>
        <begin position="22"/>
        <end position="310"/>
    </location>
</feature>
<evidence type="ECO:0000313" key="3">
    <source>
        <dbReference type="Proteomes" id="UP000182719"/>
    </source>
</evidence>
<evidence type="ECO:0000313" key="2">
    <source>
        <dbReference type="EMBL" id="SEL75584.1"/>
    </source>
</evidence>
<organism evidence="2 3">
    <name type="scientific">Stigmatella aurantiaca</name>
    <dbReference type="NCBI Taxonomy" id="41"/>
    <lineage>
        <taxon>Bacteria</taxon>
        <taxon>Pseudomonadati</taxon>
        <taxon>Myxococcota</taxon>
        <taxon>Myxococcia</taxon>
        <taxon>Myxococcales</taxon>
        <taxon>Cystobacterineae</taxon>
        <taxon>Archangiaceae</taxon>
        <taxon>Stigmatella</taxon>
    </lineage>
</organism>
<reference evidence="3" key="1">
    <citation type="submission" date="2016-10" db="EMBL/GenBank/DDBJ databases">
        <authorList>
            <person name="Varghese N."/>
            <person name="Submissions S."/>
        </authorList>
    </citation>
    <scope>NUCLEOTIDE SEQUENCE [LARGE SCALE GENOMIC DNA]</scope>
    <source>
        <strain evidence="3">DSM 17044</strain>
    </source>
</reference>
<dbReference type="Proteomes" id="UP000182719">
    <property type="component" value="Unassembled WGS sequence"/>
</dbReference>
<keyword evidence="3" id="KW-1185">Reference proteome</keyword>
<gene>
    <name evidence="2" type="ORF">SAMN05444354_108117</name>
</gene>
<protein>
    <recommendedName>
        <fullName evidence="4">Alginate export domain-containing protein</fullName>
    </recommendedName>
</protein>
<evidence type="ECO:0000256" key="1">
    <source>
        <dbReference type="SAM" id="SignalP"/>
    </source>
</evidence>
<dbReference type="RefSeq" id="WP_245768644.1">
    <property type="nucleotide sequence ID" value="NZ_FOAP01000008.1"/>
</dbReference>
<accession>A0A1H7SUH8</accession>
<keyword evidence="1" id="KW-0732">Signal</keyword>
<dbReference type="EMBL" id="FOAP01000008">
    <property type="protein sequence ID" value="SEL75584.1"/>
    <property type="molecule type" value="Genomic_DNA"/>
</dbReference>
<evidence type="ECO:0008006" key="4">
    <source>
        <dbReference type="Google" id="ProtNLM"/>
    </source>
</evidence>
<proteinExistence type="predicted"/>
<feature type="signal peptide" evidence="1">
    <location>
        <begin position="1"/>
        <end position="21"/>
    </location>
</feature>
<dbReference type="AlphaFoldDB" id="A0A1H7SUH8"/>